<protein>
    <recommendedName>
        <fullName evidence="3">Peptidase S1 domain-containing protein</fullName>
    </recommendedName>
</protein>
<dbReference type="AlphaFoldDB" id="A0A2I1P8F1"/>
<dbReference type="EMBL" id="PKIZ01000025">
    <property type="protein sequence ID" value="PKZ40881.1"/>
    <property type="molecule type" value="Genomic_DNA"/>
</dbReference>
<dbReference type="Proteomes" id="UP000234206">
    <property type="component" value="Unassembled WGS sequence"/>
</dbReference>
<dbReference type="Gene3D" id="2.40.10.10">
    <property type="entry name" value="Trypsin-like serine proteases"/>
    <property type="match status" value="2"/>
</dbReference>
<dbReference type="SUPFAM" id="SSF50494">
    <property type="entry name" value="Trypsin-like serine proteases"/>
    <property type="match status" value="1"/>
</dbReference>
<evidence type="ECO:0008006" key="3">
    <source>
        <dbReference type="Google" id="ProtNLM"/>
    </source>
</evidence>
<sequence length="366" mass="38927">MDQLAISPEQSRQVDEFISSQDLGIPADDLARYVAGQDEFAALVDELQREMPDGFVDAEWDGPNSRGTYIAVRPDHYDAAVTAAKASAPSVTPRILVSYSVPATTRSEAEYDLVDQTARLTNGDQDVSATIDPKTNQATITVMTRPATSARQARSGGVSPEHVEQQLELPEFVKSASVEFTAKDSGPEFGSGGNWNGNSCTAGFTAVRGGRTAVTTTTHCGSASRYDGATLSARSVSTAREGDVQSFLAAGVSNTNSLRYDWGKHRRINRSYNPVRGNVVCHFGIATGHGCSEVTSTGRAFYFGGIKKTVGNLVYVRGHITSGGDSGGPWFWSDRAHGIHMGNCGGSSCFTAISSLSKISTRVYTG</sequence>
<gene>
    <name evidence="1" type="ORF">CYJ76_10700</name>
</gene>
<comment type="caution">
    <text evidence="1">The sequence shown here is derived from an EMBL/GenBank/DDBJ whole genome shotgun (WGS) entry which is preliminary data.</text>
</comment>
<organism evidence="1 2">
    <name type="scientific">Kytococcus schroeteri</name>
    <dbReference type="NCBI Taxonomy" id="138300"/>
    <lineage>
        <taxon>Bacteria</taxon>
        <taxon>Bacillati</taxon>
        <taxon>Actinomycetota</taxon>
        <taxon>Actinomycetes</taxon>
        <taxon>Micrococcales</taxon>
        <taxon>Kytococcaceae</taxon>
        <taxon>Kytococcus</taxon>
    </lineage>
</organism>
<name>A0A2I1P8F1_9MICO</name>
<dbReference type="InterPro" id="IPR043504">
    <property type="entry name" value="Peptidase_S1_PA_chymotrypsin"/>
</dbReference>
<reference evidence="1 2" key="1">
    <citation type="submission" date="2017-12" db="EMBL/GenBank/DDBJ databases">
        <title>Phylogenetic diversity of female urinary microbiome.</title>
        <authorList>
            <person name="Thomas-White K."/>
            <person name="Wolfe A.J."/>
        </authorList>
    </citation>
    <scope>NUCLEOTIDE SEQUENCE [LARGE SCALE GENOMIC DNA]</scope>
    <source>
        <strain evidence="1 2">UMB1298</strain>
    </source>
</reference>
<dbReference type="InterPro" id="IPR009003">
    <property type="entry name" value="Peptidase_S1_PA"/>
</dbReference>
<evidence type="ECO:0000313" key="1">
    <source>
        <dbReference type="EMBL" id="PKZ40881.1"/>
    </source>
</evidence>
<evidence type="ECO:0000313" key="2">
    <source>
        <dbReference type="Proteomes" id="UP000234206"/>
    </source>
</evidence>
<proteinExistence type="predicted"/>
<keyword evidence="2" id="KW-1185">Reference proteome</keyword>
<accession>A0A2I1P8F1</accession>